<gene>
    <name evidence="5" type="ORF">PAPOLLO_LOCUS14020</name>
</gene>
<feature type="domain" description="DDE Tnp4" evidence="3">
    <location>
        <begin position="268"/>
        <end position="397"/>
    </location>
</feature>
<dbReference type="PANTHER" id="PTHR23080">
    <property type="entry name" value="THAP DOMAIN PROTEIN"/>
    <property type="match status" value="1"/>
</dbReference>
<comment type="cofactor">
    <cofactor evidence="1">
        <name>a divalent metal cation</name>
        <dbReference type="ChEBI" id="CHEBI:60240"/>
    </cofactor>
</comment>
<reference evidence="5" key="1">
    <citation type="submission" date="2021-04" db="EMBL/GenBank/DDBJ databases">
        <authorList>
            <person name="Tunstrom K."/>
        </authorList>
    </citation>
    <scope>NUCLEOTIDE SEQUENCE</scope>
</reference>
<organism evidence="5 6">
    <name type="scientific">Parnassius apollo</name>
    <name type="common">Apollo butterfly</name>
    <name type="synonym">Papilio apollo</name>
    <dbReference type="NCBI Taxonomy" id="110799"/>
    <lineage>
        <taxon>Eukaryota</taxon>
        <taxon>Metazoa</taxon>
        <taxon>Ecdysozoa</taxon>
        <taxon>Arthropoda</taxon>
        <taxon>Hexapoda</taxon>
        <taxon>Insecta</taxon>
        <taxon>Pterygota</taxon>
        <taxon>Neoptera</taxon>
        <taxon>Endopterygota</taxon>
        <taxon>Lepidoptera</taxon>
        <taxon>Glossata</taxon>
        <taxon>Ditrysia</taxon>
        <taxon>Papilionoidea</taxon>
        <taxon>Papilionidae</taxon>
        <taxon>Parnassiinae</taxon>
        <taxon>Parnassini</taxon>
        <taxon>Parnassius</taxon>
        <taxon>Parnassius</taxon>
    </lineage>
</organism>
<evidence type="ECO:0000313" key="5">
    <source>
        <dbReference type="EMBL" id="CAG5001972.1"/>
    </source>
</evidence>
<dbReference type="InterPro" id="IPR027805">
    <property type="entry name" value="Transposase_HTH_dom"/>
</dbReference>
<dbReference type="InterPro" id="IPR027806">
    <property type="entry name" value="HARBI1_dom"/>
</dbReference>
<feature type="domain" description="Transposase Helix-turn-helix" evidence="4">
    <location>
        <begin position="206"/>
        <end position="252"/>
    </location>
</feature>
<dbReference type="OrthoDB" id="7331812at2759"/>
<dbReference type="Proteomes" id="UP000691718">
    <property type="component" value="Unassembled WGS sequence"/>
</dbReference>
<evidence type="ECO:0000313" key="6">
    <source>
        <dbReference type="Proteomes" id="UP000691718"/>
    </source>
</evidence>
<evidence type="ECO:0000259" key="3">
    <source>
        <dbReference type="Pfam" id="PF13359"/>
    </source>
</evidence>
<dbReference type="EMBL" id="CAJQZP010000945">
    <property type="protein sequence ID" value="CAG5001972.1"/>
    <property type="molecule type" value="Genomic_DNA"/>
</dbReference>
<sequence>MNELKFTLRRVSRQITRLFIVPDSKRQKLFPYVVPSQNIPKRSSDKEVPLAQKIKSITRENRADIRHRKIVESNKELGLAIENEETKFEDGFEDNNITDNNSHRHVMTSSTQVNLVDYRNYRPRENWSIADILCDKEPLEKCTQINFLPMWEEDRSALKQLTLSDLLSSDMYLFTFTGIHLIELLETLVTCVSELALDAPTNKKMLSVRDRVILTMVKIKQNMLFRAIGVLFGINWQTCSNYFNNMCPMLSRVLKVVIPWPDIEMIPKFNIGITPSGLITEISASYGGRASDKHIVNESGILNKCEFNDGVMVDKGYRIESECNERLLQLVRSPFLSQKKQMTKEDAIRTAEIARARVHVERVIQRLRQYKLLCGPLPWSLAPYFVRILIIVGGLTNLGPPIIHIDKFM</sequence>
<evidence type="ECO:0000256" key="1">
    <source>
        <dbReference type="ARBA" id="ARBA00001968"/>
    </source>
</evidence>
<keyword evidence="6" id="KW-1185">Reference proteome</keyword>
<accession>A0A8S3X646</accession>
<dbReference type="Pfam" id="PF13613">
    <property type="entry name" value="HTH_Tnp_4"/>
    <property type="match status" value="1"/>
</dbReference>
<comment type="caution">
    <text evidence="5">The sequence shown here is derived from an EMBL/GenBank/DDBJ whole genome shotgun (WGS) entry which is preliminary data.</text>
</comment>
<proteinExistence type="predicted"/>
<keyword evidence="2" id="KW-0479">Metal-binding</keyword>
<evidence type="ECO:0000256" key="2">
    <source>
        <dbReference type="ARBA" id="ARBA00022723"/>
    </source>
</evidence>
<name>A0A8S3X646_PARAO</name>
<dbReference type="PANTHER" id="PTHR23080:SF141">
    <property type="entry name" value="TRANSPOSASE HELIX-TURN-HELIX DOMAIN-CONTAINING PROTEIN"/>
    <property type="match status" value="1"/>
</dbReference>
<dbReference type="GO" id="GO:0046872">
    <property type="term" value="F:metal ion binding"/>
    <property type="evidence" value="ECO:0007669"/>
    <property type="project" value="UniProtKB-KW"/>
</dbReference>
<dbReference type="Pfam" id="PF13359">
    <property type="entry name" value="DDE_Tnp_4"/>
    <property type="match status" value="1"/>
</dbReference>
<dbReference type="AlphaFoldDB" id="A0A8S3X646"/>
<protein>
    <submittedName>
        <fullName evidence="5">(apollo) hypothetical protein</fullName>
    </submittedName>
</protein>
<evidence type="ECO:0000259" key="4">
    <source>
        <dbReference type="Pfam" id="PF13613"/>
    </source>
</evidence>